<dbReference type="GeneID" id="39861237"/>
<gene>
    <name evidence="1" type="ORF">NP511_06360</name>
</gene>
<dbReference type="EMBL" id="CP101873">
    <property type="protein sequence ID" value="WMT09254.1"/>
    <property type="molecule type" value="Genomic_DNA"/>
</dbReference>
<dbReference type="RefSeq" id="WP_136396856.1">
    <property type="nucleotide sequence ID" value="NZ_CP101873.1"/>
</dbReference>
<sequence length="366" mass="39278">MKGSSGKNKVSRRRVLQKTTSGAVGAGIGLNTLLGTVSAKETTREDLKRLEEASAVKKILNELNVQSLPEPERVEKRHAAADGKLTNGELEAWRIPVRNYGTLTAMEYSDKIGALFTFDPDLSQTPSGYVMAKEENAALGVSGSEVVFSRNATKNEQQLVLSALDIDGEIDGVKIEAKTIFGGFHASIGIKGPDDENPKIREFAIEIDGFDPRTEVLSDIDDDVSPLLISEPAAQEVSTQGIGPIPGPKDILKDVIQDWIIGTFASESLDYLGVECNVTCPDCVLYIVDVVGSCRSCIPLCSSGATGIGAITCVACFYLFCNDALAQADCLACLVCLYKGEEPNTPNTNAMRWVLDEIENVPSNPL</sequence>
<dbReference type="PROSITE" id="PS51318">
    <property type="entry name" value="TAT"/>
    <property type="match status" value="1"/>
</dbReference>
<keyword evidence="2" id="KW-1185">Reference proteome</keyword>
<organism evidence="1 2">
    <name type="scientific">Natrinema thermotolerans</name>
    <dbReference type="NCBI Taxonomy" id="121872"/>
    <lineage>
        <taxon>Archaea</taxon>
        <taxon>Methanobacteriati</taxon>
        <taxon>Methanobacteriota</taxon>
        <taxon>Stenosarchaea group</taxon>
        <taxon>Halobacteria</taxon>
        <taxon>Halobacteriales</taxon>
        <taxon>Natrialbaceae</taxon>
        <taxon>Natrinema</taxon>
    </lineage>
</organism>
<proteinExistence type="predicted"/>
<accession>A0AAF0PF09</accession>
<dbReference type="Proteomes" id="UP001224926">
    <property type="component" value="Chromosome"/>
</dbReference>
<name>A0AAF0PF09_9EURY</name>
<dbReference type="InterPro" id="IPR006311">
    <property type="entry name" value="TAT_signal"/>
</dbReference>
<reference evidence="1 2" key="1">
    <citation type="submission" date="2022-07" db="EMBL/GenBank/DDBJ databases">
        <title>Two temperate virus in Haloterrigena jeotgali A29.</title>
        <authorList>
            <person name="Deng X."/>
        </authorList>
    </citation>
    <scope>NUCLEOTIDE SEQUENCE [LARGE SCALE GENOMIC DNA]</scope>
    <source>
        <strain evidence="1 2">A29</strain>
    </source>
</reference>
<protein>
    <submittedName>
        <fullName evidence="1">Uncharacterized protein</fullName>
    </submittedName>
</protein>
<dbReference type="AlphaFoldDB" id="A0AAF0PF09"/>
<evidence type="ECO:0000313" key="1">
    <source>
        <dbReference type="EMBL" id="WMT09254.1"/>
    </source>
</evidence>
<evidence type="ECO:0000313" key="2">
    <source>
        <dbReference type="Proteomes" id="UP001224926"/>
    </source>
</evidence>